<comment type="caution">
    <text evidence="2">The sequence shown here is derived from an EMBL/GenBank/DDBJ whole genome shotgun (WGS) entry which is preliminary data.</text>
</comment>
<evidence type="ECO:0000256" key="1">
    <source>
        <dbReference type="PIRNR" id="PIRNR006615"/>
    </source>
</evidence>
<dbReference type="Proteomes" id="UP001595528">
    <property type="component" value="Unassembled WGS sequence"/>
</dbReference>
<dbReference type="PANTHER" id="PTHR34217:SF1">
    <property type="entry name" value="CARBOXYPEPTIDASE 1"/>
    <property type="match status" value="1"/>
</dbReference>
<dbReference type="Pfam" id="PF02074">
    <property type="entry name" value="Peptidase_M32"/>
    <property type="match status" value="1"/>
</dbReference>
<evidence type="ECO:0000313" key="2">
    <source>
        <dbReference type="EMBL" id="MFC3226496.1"/>
    </source>
</evidence>
<sequence>MSGTGQEAGAMPPGAADGPAGRALAARFRRIARLRQVERVLGWDQRVMMPAGAAALRGDQLAELELMRQDILVAPDMADLLDAAEGEAAAAPDPWWQANLREMRRMCRQAGAVPSDLLVAKARAVAAGEMAWRAARAEDRFDAMAGPLRAVIDAVRDWADALAAAQGCSRYDALLDQYDPGAKAATILPLFADLADTIRQVLPEILERQAAAPPAVQPPAVPTARQADAARALAAFLGFDFRHGRLDESLHPFTSGSLGDVRITTRFDAGDPMSGLLAVAHETGHALYEAGLPAAWRDQPAGRARGMILHESQSLLCERQLMRLPGVLDWLAGDLAGRFGAAPAWSAANLRRLASRVIPGLIRVEADEVTYPLHILLRTELEQALLAGDLAVDDLPGAWADRMHDLLGVSVPDDRRGCLQDIHWPSGAFGYFPTYTLGALAAVQLFEAAAGTQKAAGGADADHETILAWMGRNVHGAASSADTDGILQAATGAPLGSAAFKRHIRATYLT</sequence>
<dbReference type="EC" id="3.4.17.19" evidence="1"/>
<protein>
    <recommendedName>
        <fullName evidence="1">Metal-dependent carboxypeptidase</fullName>
        <ecNumber evidence="1">3.4.17.19</ecNumber>
    </recommendedName>
</protein>
<keyword evidence="3" id="KW-1185">Reference proteome</keyword>
<dbReference type="PRINTS" id="PR00998">
    <property type="entry name" value="CRBOXYPTASET"/>
</dbReference>
<dbReference type="SUPFAM" id="SSF55486">
    <property type="entry name" value="Metalloproteases ('zincins'), catalytic domain"/>
    <property type="match status" value="1"/>
</dbReference>
<organism evidence="2 3">
    <name type="scientific">Marinibaculum pumilum</name>
    <dbReference type="NCBI Taxonomy" id="1766165"/>
    <lineage>
        <taxon>Bacteria</taxon>
        <taxon>Pseudomonadati</taxon>
        <taxon>Pseudomonadota</taxon>
        <taxon>Alphaproteobacteria</taxon>
        <taxon>Rhodospirillales</taxon>
        <taxon>Rhodospirillaceae</taxon>
        <taxon>Marinibaculum</taxon>
    </lineage>
</organism>
<dbReference type="Gene3D" id="1.10.1370.30">
    <property type="match status" value="1"/>
</dbReference>
<keyword evidence="1" id="KW-0645">Protease</keyword>
<dbReference type="EMBL" id="JBHRTR010000013">
    <property type="protein sequence ID" value="MFC3226496.1"/>
    <property type="molecule type" value="Genomic_DNA"/>
</dbReference>
<reference evidence="3" key="1">
    <citation type="journal article" date="2019" name="Int. J. Syst. Evol. Microbiol.">
        <title>The Global Catalogue of Microorganisms (GCM) 10K type strain sequencing project: providing services to taxonomists for standard genome sequencing and annotation.</title>
        <authorList>
            <consortium name="The Broad Institute Genomics Platform"/>
            <consortium name="The Broad Institute Genome Sequencing Center for Infectious Disease"/>
            <person name="Wu L."/>
            <person name="Ma J."/>
        </authorList>
    </citation>
    <scope>NUCLEOTIDE SEQUENCE [LARGE SCALE GENOMIC DNA]</scope>
    <source>
        <strain evidence="3">KCTC 42964</strain>
    </source>
</reference>
<gene>
    <name evidence="2" type="ORF">ACFOGJ_04600</name>
</gene>
<comment type="catalytic activity">
    <reaction evidence="1">
        <text>Release of a C-terminal amino acid with broad specificity, except for -Pro.</text>
        <dbReference type="EC" id="3.4.17.19"/>
    </reaction>
</comment>
<keyword evidence="1 2" id="KW-0121">Carboxypeptidase</keyword>
<evidence type="ECO:0000313" key="3">
    <source>
        <dbReference type="Proteomes" id="UP001595528"/>
    </source>
</evidence>
<comment type="function">
    <text evidence="1">Broad specificity carboxypetidase that releases amino acids sequentially from the C-terminus, including neutral, aromatic, polar and basic residues.</text>
</comment>
<dbReference type="PIRSF" id="PIRSF006615">
    <property type="entry name" value="Zn_crbxpep_Taq"/>
    <property type="match status" value="1"/>
</dbReference>
<comment type="similarity">
    <text evidence="1">Belongs to the peptidase M32 family.</text>
</comment>
<dbReference type="InterPro" id="IPR001333">
    <property type="entry name" value="Peptidase_M32_Taq"/>
</dbReference>
<dbReference type="PANTHER" id="PTHR34217">
    <property type="entry name" value="METAL-DEPENDENT CARBOXYPEPTIDASE"/>
    <property type="match status" value="1"/>
</dbReference>
<accession>A0ABV7KW62</accession>
<dbReference type="GO" id="GO:0004180">
    <property type="term" value="F:carboxypeptidase activity"/>
    <property type="evidence" value="ECO:0007669"/>
    <property type="project" value="UniProtKB-KW"/>
</dbReference>
<keyword evidence="1" id="KW-0479">Metal-binding</keyword>
<dbReference type="RefSeq" id="WP_379898511.1">
    <property type="nucleotide sequence ID" value="NZ_JBHRTR010000013.1"/>
</dbReference>
<keyword evidence="1" id="KW-0482">Metalloprotease</keyword>
<keyword evidence="1" id="KW-0378">Hydrolase</keyword>
<dbReference type="CDD" id="cd06460">
    <property type="entry name" value="M32_Taq"/>
    <property type="match status" value="1"/>
</dbReference>
<name>A0ABV7KW62_9PROT</name>
<proteinExistence type="inferred from homology"/>
<dbReference type="PROSITE" id="PS52034">
    <property type="entry name" value="PEPTIDASE_M32"/>
    <property type="match status" value="1"/>
</dbReference>